<evidence type="ECO:0000313" key="9">
    <source>
        <dbReference type="EMBL" id="KAK1299051.1"/>
    </source>
</evidence>
<dbReference type="PROSITE" id="PS50166">
    <property type="entry name" value="IMPORTIN_B_NT"/>
    <property type="match status" value="1"/>
</dbReference>
<dbReference type="InterPro" id="IPR013713">
    <property type="entry name" value="XPO2_central"/>
</dbReference>
<dbReference type="GO" id="GO:0005829">
    <property type="term" value="C:cytosol"/>
    <property type="evidence" value="ECO:0007669"/>
    <property type="project" value="TreeGrafter"/>
</dbReference>
<dbReference type="SUPFAM" id="SSF48371">
    <property type="entry name" value="ARM repeat"/>
    <property type="match status" value="1"/>
</dbReference>
<evidence type="ECO:0000256" key="5">
    <source>
        <dbReference type="ARBA" id="ARBA00022490"/>
    </source>
</evidence>
<dbReference type="GO" id="GO:0006606">
    <property type="term" value="P:protein import into nucleus"/>
    <property type="evidence" value="ECO:0007669"/>
    <property type="project" value="TreeGrafter"/>
</dbReference>
<comment type="subcellular location">
    <subcellularLocation>
        <location evidence="2">Cytoplasm</location>
    </subcellularLocation>
    <subcellularLocation>
        <location evidence="1">Nucleus</location>
    </subcellularLocation>
</comment>
<keyword evidence="7" id="KW-0539">Nucleus</keyword>
<dbReference type="Pfam" id="PF03810">
    <property type="entry name" value="IBN_N"/>
    <property type="match status" value="1"/>
</dbReference>
<comment type="similarity">
    <text evidence="3">Belongs to the XPO2/CSE1 family.</text>
</comment>
<dbReference type="GO" id="GO:0005049">
    <property type="term" value="F:nuclear export signal receptor activity"/>
    <property type="evidence" value="ECO:0007669"/>
    <property type="project" value="TreeGrafter"/>
</dbReference>
<keyword evidence="4" id="KW-0813">Transport</keyword>
<name>A0AAV9DDQ2_ACOCL</name>
<dbReference type="AlphaFoldDB" id="A0AAV9DDQ2"/>
<dbReference type="GO" id="GO:0006611">
    <property type="term" value="P:protein export from nucleus"/>
    <property type="evidence" value="ECO:0007669"/>
    <property type="project" value="TreeGrafter"/>
</dbReference>
<dbReference type="InterPro" id="IPR005043">
    <property type="entry name" value="XPO2_C"/>
</dbReference>
<dbReference type="Gene3D" id="1.25.10.10">
    <property type="entry name" value="Leucine-rich Repeat Variant"/>
    <property type="match status" value="1"/>
</dbReference>
<evidence type="ECO:0000256" key="4">
    <source>
        <dbReference type="ARBA" id="ARBA00022448"/>
    </source>
</evidence>
<sequence length="960" mass="107386">MDVSAETLQTLSQCFLQTLSPDAGPRRSAESYLSTAADSPGYALALLRLLSDPSVPDPVRVASAVHFKNLLRSRWSPSDDHPPISAAERDQIKSLLVRLLLDASSSSPLVQSQLSESLSLVGRHDFPSNWPSLLPELVASLHSSNNYPAINGILGAANSIFKKFRSVDTNDVRRDLKYCLDGFAAPLLEVFLRTSRLISTAGPASPPEAVKPLFESQRLCCRIFYSLNFIDLPEYFEDHMKEWMTEFRAYLTTTYPWPTIGPVVDDLRAAVCENLGLYMEKYEEDFRDYLKDFASSVWELLRSASPPDQLAVTAIRFLTKVSTSVHHSLFSSPDVLGPICTGIVVPNVRMREEDEEMFESNYVEYVRRDVEGSDVDTRRRIACELLKGIAGNYRDQVKAIVSTQIEGMLTAYVANPAVNWREMDCAIYLVVALAHKKGGGAVASSDLVDVEGFFLRVVVPELQSRDANVVPVLKADALKFFIVFRSQIPKHVALSLLPDVVQLLALENNVVHSYAASCIEKLLLVKDEGGALRFTPADVAPRLPTLIPALYNALKFPDSQENQYVMKCIMRVLGFADIGVDMAGSCITGLTLVLDEVCKNPRNPVFNHYLFEAVAALIRRSCERDPAIVAVFEASLFPVLQTILTADVREFWPYTFQIFAQLVEVHAPPLPPSYMHLFELLLLEETWKRPEVVPALVRLLRAYLRKSPHELNQEGRLDRVIDIFNRLITSSKTESLGFYIMNTLIENLGWDMISSKAGKIWTLIFVRLQSHQARGFVKSLIIFMSLFLVKHGPAALVDSINLVQANVFSGILTQFWISNLELITGFIEWKLTAVASTRLICESPALLDGSMTVIWGKMLDSIVKLLARPEEDRVEDEPEVPDIGENVGYAATFVRLYNAGKKEEDPLGEIKDPREYLVKSLMTLSVHSPGRYPKIIQNSLDQQNQEALLQLCTAYNCTIV</sequence>
<dbReference type="Proteomes" id="UP001180020">
    <property type="component" value="Unassembled WGS sequence"/>
</dbReference>
<dbReference type="InterPro" id="IPR001494">
    <property type="entry name" value="Importin-beta_N"/>
</dbReference>
<dbReference type="Pfam" id="PF08506">
    <property type="entry name" value="Cse1"/>
    <property type="match status" value="1"/>
</dbReference>
<accession>A0AAV9DDQ2</accession>
<evidence type="ECO:0000313" key="10">
    <source>
        <dbReference type="Proteomes" id="UP001180020"/>
    </source>
</evidence>
<dbReference type="GO" id="GO:0031267">
    <property type="term" value="F:small GTPase binding"/>
    <property type="evidence" value="ECO:0007669"/>
    <property type="project" value="InterPro"/>
</dbReference>
<evidence type="ECO:0000256" key="1">
    <source>
        <dbReference type="ARBA" id="ARBA00004123"/>
    </source>
</evidence>
<keyword evidence="6" id="KW-0653">Protein transport</keyword>
<dbReference type="InterPro" id="IPR016024">
    <property type="entry name" value="ARM-type_fold"/>
</dbReference>
<gene>
    <name evidence="9" type="primary">CAS</name>
    <name evidence="9" type="ORF">QJS10_CPB14g00707</name>
</gene>
<feature type="domain" description="Importin N-terminal" evidence="8">
    <location>
        <begin position="29"/>
        <end position="102"/>
    </location>
</feature>
<evidence type="ECO:0000256" key="3">
    <source>
        <dbReference type="ARBA" id="ARBA00008669"/>
    </source>
</evidence>
<dbReference type="SMART" id="SM00913">
    <property type="entry name" value="IBN_N"/>
    <property type="match status" value="1"/>
</dbReference>
<dbReference type="InterPro" id="IPR011989">
    <property type="entry name" value="ARM-like"/>
</dbReference>
<proteinExistence type="inferred from homology"/>
<keyword evidence="10" id="KW-1185">Reference proteome</keyword>
<dbReference type="Pfam" id="PF03378">
    <property type="entry name" value="CAS_CSE1"/>
    <property type="match status" value="1"/>
</dbReference>
<dbReference type="EMBL" id="JAUJYO010000014">
    <property type="protein sequence ID" value="KAK1299051.1"/>
    <property type="molecule type" value="Genomic_DNA"/>
</dbReference>
<evidence type="ECO:0000256" key="2">
    <source>
        <dbReference type="ARBA" id="ARBA00004496"/>
    </source>
</evidence>
<dbReference type="GO" id="GO:0005635">
    <property type="term" value="C:nuclear envelope"/>
    <property type="evidence" value="ECO:0007669"/>
    <property type="project" value="TreeGrafter"/>
</dbReference>
<evidence type="ECO:0000256" key="6">
    <source>
        <dbReference type="ARBA" id="ARBA00022927"/>
    </source>
</evidence>
<dbReference type="PANTHER" id="PTHR10997">
    <property type="entry name" value="IMPORTIN-7, 8, 11"/>
    <property type="match status" value="1"/>
</dbReference>
<organism evidence="9 10">
    <name type="scientific">Acorus calamus</name>
    <name type="common">Sweet flag</name>
    <dbReference type="NCBI Taxonomy" id="4465"/>
    <lineage>
        <taxon>Eukaryota</taxon>
        <taxon>Viridiplantae</taxon>
        <taxon>Streptophyta</taxon>
        <taxon>Embryophyta</taxon>
        <taxon>Tracheophyta</taxon>
        <taxon>Spermatophyta</taxon>
        <taxon>Magnoliopsida</taxon>
        <taxon>Liliopsida</taxon>
        <taxon>Acoraceae</taxon>
        <taxon>Acorus</taxon>
    </lineage>
</organism>
<dbReference type="PANTHER" id="PTHR10997:SF8">
    <property type="entry name" value="EXPORTIN-2"/>
    <property type="match status" value="1"/>
</dbReference>
<reference evidence="9" key="2">
    <citation type="submission" date="2023-06" db="EMBL/GenBank/DDBJ databases">
        <authorList>
            <person name="Ma L."/>
            <person name="Liu K.-W."/>
            <person name="Li Z."/>
            <person name="Hsiao Y.-Y."/>
            <person name="Qi Y."/>
            <person name="Fu T."/>
            <person name="Tang G."/>
            <person name="Zhang D."/>
            <person name="Sun W.-H."/>
            <person name="Liu D.-K."/>
            <person name="Li Y."/>
            <person name="Chen G.-Z."/>
            <person name="Liu X.-D."/>
            <person name="Liao X.-Y."/>
            <person name="Jiang Y.-T."/>
            <person name="Yu X."/>
            <person name="Hao Y."/>
            <person name="Huang J."/>
            <person name="Zhao X.-W."/>
            <person name="Ke S."/>
            <person name="Chen Y.-Y."/>
            <person name="Wu W.-L."/>
            <person name="Hsu J.-L."/>
            <person name="Lin Y.-F."/>
            <person name="Huang M.-D."/>
            <person name="Li C.-Y."/>
            <person name="Huang L."/>
            <person name="Wang Z.-W."/>
            <person name="Zhao X."/>
            <person name="Zhong W.-Y."/>
            <person name="Peng D.-H."/>
            <person name="Ahmad S."/>
            <person name="Lan S."/>
            <person name="Zhang J.-S."/>
            <person name="Tsai W.-C."/>
            <person name="Van De Peer Y."/>
            <person name="Liu Z.-J."/>
        </authorList>
    </citation>
    <scope>NUCLEOTIDE SEQUENCE</scope>
    <source>
        <strain evidence="9">CP</strain>
        <tissue evidence="9">Leaves</tissue>
    </source>
</reference>
<keyword evidence="5" id="KW-0963">Cytoplasm</keyword>
<comment type="caution">
    <text evidence="9">The sequence shown here is derived from an EMBL/GenBank/DDBJ whole genome shotgun (WGS) entry which is preliminary data.</text>
</comment>
<evidence type="ECO:0000259" key="8">
    <source>
        <dbReference type="PROSITE" id="PS50166"/>
    </source>
</evidence>
<reference evidence="9" key="1">
    <citation type="journal article" date="2023" name="Nat. Commun.">
        <title>Diploid and tetraploid genomes of Acorus and the evolution of monocots.</title>
        <authorList>
            <person name="Ma L."/>
            <person name="Liu K.W."/>
            <person name="Li Z."/>
            <person name="Hsiao Y.Y."/>
            <person name="Qi Y."/>
            <person name="Fu T."/>
            <person name="Tang G.D."/>
            <person name="Zhang D."/>
            <person name="Sun W.H."/>
            <person name="Liu D.K."/>
            <person name="Li Y."/>
            <person name="Chen G.Z."/>
            <person name="Liu X.D."/>
            <person name="Liao X.Y."/>
            <person name="Jiang Y.T."/>
            <person name="Yu X."/>
            <person name="Hao Y."/>
            <person name="Huang J."/>
            <person name="Zhao X.W."/>
            <person name="Ke S."/>
            <person name="Chen Y.Y."/>
            <person name="Wu W.L."/>
            <person name="Hsu J.L."/>
            <person name="Lin Y.F."/>
            <person name="Huang M.D."/>
            <person name="Li C.Y."/>
            <person name="Huang L."/>
            <person name="Wang Z.W."/>
            <person name="Zhao X."/>
            <person name="Zhong W.Y."/>
            <person name="Peng D.H."/>
            <person name="Ahmad S."/>
            <person name="Lan S."/>
            <person name="Zhang J.S."/>
            <person name="Tsai W.C."/>
            <person name="Van de Peer Y."/>
            <person name="Liu Z.J."/>
        </authorList>
    </citation>
    <scope>NUCLEOTIDE SEQUENCE</scope>
    <source>
        <tissue evidence="9">Leaves</tissue>
    </source>
</reference>
<evidence type="ECO:0000256" key="7">
    <source>
        <dbReference type="ARBA" id="ARBA00023242"/>
    </source>
</evidence>
<protein>
    <submittedName>
        <fullName evidence="9">Exportin-2</fullName>
    </submittedName>
</protein>